<proteinExistence type="inferred from homology"/>
<dbReference type="Pfam" id="PF12706">
    <property type="entry name" value="Lactamase_B_2"/>
    <property type="match status" value="1"/>
</dbReference>
<protein>
    <recommendedName>
        <fullName evidence="2">UPF0173 metal-dependent hydrolase FX155_09430</fullName>
    </recommendedName>
</protein>
<dbReference type="RefSeq" id="WP_154488520.1">
    <property type="nucleotide sequence ID" value="NZ_VULN01000014.1"/>
</dbReference>
<dbReference type="Gene3D" id="3.60.15.10">
    <property type="entry name" value="Ribonuclease Z/Hydroxyacylglutathione hydrolase-like"/>
    <property type="match status" value="1"/>
</dbReference>
<evidence type="ECO:0000256" key="2">
    <source>
        <dbReference type="HAMAP-Rule" id="MF_00457"/>
    </source>
</evidence>
<dbReference type="AlphaFoldDB" id="A0A6N7W2Y9"/>
<dbReference type="NCBIfam" id="NF001911">
    <property type="entry name" value="PRK00685.1"/>
    <property type="match status" value="1"/>
</dbReference>
<dbReference type="InterPro" id="IPR036866">
    <property type="entry name" value="RibonucZ/Hydroxyglut_hydro"/>
</dbReference>
<evidence type="ECO:0000313" key="4">
    <source>
        <dbReference type="EMBL" id="MSS82812.1"/>
    </source>
</evidence>
<dbReference type="InterPro" id="IPR050114">
    <property type="entry name" value="UPF0173_UPF0282_UlaG_hydrolase"/>
</dbReference>
<dbReference type="GO" id="GO:0016787">
    <property type="term" value="F:hydrolase activity"/>
    <property type="evidence" value="ECO:0007669"/>
    <property type="project" value="UniProtKB-UniRule"/>
</dbReference>
<gene>
    <name evidence="4" type="ORF">FX155_09430</name>
</gene>
<organism evidence="4 5">
    <name type="scientific">Acidaminococcus fermentans</name>
    <dbReference type="NCBI Taxonomy" id="905"/>
    <lineage>
        <taxon>Bacteria</taxon>
        <taxon>Bacillati</taxon>
        <taxon>Bacillota</taxon>
        <taxon>Negativicutes</taxon>
        <taxon>Acidaminococcales</taxon>
        <taxon>Acidaminococcaceae</taxon>
        <taxon>Acidaminococcus</taxon>
    </lineage>
</organism>
<name>A0A6N7W2Y9_ACIFE</name>
<evidence type="ECO:0000259" key="3">
    <source>
        <dbReference type="SMART" id="SM00849"/>
    </source>
</evidence>
<dbReference type="SUPFAM" id="SSF56281">
    <property type="entry name" value="Metallo-hydrolase/oxidoreductase"/>
    <property type="match status" value="1"/>
</dbReference>
<evidence type="ECO:0000256" key="1">
    <source>
        <dbReference type="ARBA" id="ARBA00022801"/>
    </source>
</evidence>
<sequence>MLQFHYIYHACFTLSDGKTTLLFDPYLEGNPEGLKPGDVAADVIFISHYHGDHLGSAYEIAKKQDALIISTAEIANDAAQHGLRSHAMHLGGTHQFPFGRVRVTPAFHGSGIAGGHACGFMVEFGGKTVYFAGDTSVFGDMALLPRLETIDVALLPIGDNFTMGPKDARLAAELLNVPLVIPIHYNTWPLIAQDPAAFKKEVETTTQSKVLVVEPGKTVEL</sequence>
<evidence type="ECO:0000313" key="5">
    <source>
        <dbReference type="Proteomes" id="UP000441455"/>
    </source>
</evidence>
<dbReference type="Proteomes" id="UP000441455">
    <property type="component" value="Unassembled WGS sequence"/>
</dbReference>
<dbReference type="EMBL" id="VULN01000014">
    <property type="protein sequence ID" value="MSS82812.1"/>
    <property type="molecule type" value="Genomic_DNA"/>
</dbReference>
<reference evidence="4 5" key="1">
    <citation type="submission" date="2019-08" db="EMBL/GenBank/DDBJ databases">
        <title>In-depth cultivation of the pig gut microbiome towards novel bacterial diversity and tailored functional studies.</title>
        <authorList>
            <person name="Wylensek D."/>
            <person name="Hitch T.C.A."/>
            <person name="Clavel T."/>
        </authorList>
    </citation>
    <scope>NUCLEOTIDE SEQUENCE [LARGE SCALE GENOMIC DNA]</scope>
    <source>
        <strain evidence="4 5">WCA-389-WT-5B</strain>
    </source>
</reference>
<dbReference type="InterPro" id="IPR001279">
    <property type="entry name" value="Metallo-B-lactamas"/>
</dbReference>
<dbReference type="OrthoDB" id="9789133at2"/>
<dbReference type="InterPro" id="IPR022877">
    <property type="entry name" value="UPF0173"/>
</dbReference>
<accession>A0A6N7W2Y9</accession>
<dbReference type="SMART" id="SM00849">
    <property type="entry name" value="Lactamase_B"/>
    <property type="match status" value="1"/>
</dbReference>
<comment type="similarity">
    <text evidence="2">Belongs to the UPF0173 family.</text>
</comment>
<keyword evidence="1 2" id="KW-0378">Hydrolase</keyword>
<dbReference type="PANTHER" id="PTHR43546">
    <property type="entry name" value="UPF0173 METAL-DEPENDENT HYDROLASE MJ1163-RELATED"/>
    <property type="match status" value="1"/>
</dbReference>
<dbReference type="PANTHER" id="PTHR43546:SF3">
    <property type="entry name" value="UPF0173 METAL-DEPENDENT HYDROLASE MJ1163"/>
    <property type="match status" value="1"/>
</dbReference>
<comment type="caution">
    <text evidence="4">The sequence shown here is derived from an EMBL/GenBank/DDBJ whole genome shotgun (WGS) entry which is preliminary data.</text>
</comment>
<dbReference type="HAMAP" id="MF_00457">
    <property type="entry name" value="UPF0173"/>
    <property type="match status" value="1"/>
</dbReference>
<feature type="domain" description="Metallo-beta-lactamase" evidence="3">
    <location>
        <begin position="8"/>
        <end position="184"/>
    </location>
</feature>